<proteinExistence type="predicted"/>
<keyword evidence="1" id="KW-0812">Transmembrane</keyword>
<sequence>MEWSEQPALWRLYTATLAPMLVGWGIALVFFGTLYAGVWALPERFTVYQAAAAYYVGFNWIFLSLPSPSDLRPRLVLE</sequence>
<evidence type="ECO:0000313" key="2">
    <source>
        <dbReference type="EMBL" id="AXR80715.1"/>
    </source>
</evidence>
<keyword evidence="3" id="KW-1185">Reference proteome</keyword>
<evidence type="ECO:0000313" key="3">
    <source>
        <dbReference type="Proteomes" id="UP000258613"/>
    </source>
</evidence>
<gene>
    <name evidence="2" type="ORF">AArcMg_0693</name>
</gene>
<keyword evidence="1" id="KW-0472">Membrane</keyword>
<protein>
    <submittedName>
        <fullName evidence="2">Uncharacterized protein</fullName>
    </submittedName>
</protein>
<dbReference type="KEGG" id="nag:AArcMg_0693"/>
<feature type="transmembrane region" description="Helical" evidence="1">
    <location>
        <begin position="12"/>
        <end position="41"/>
    </location>
</feature>
<reference evidence="3" key="1">
    <citation type="submission" date="2018-02" db="EMBL/GenBank/DDBJ databases">
        <title>Phenotypic and genomic properties of facultatively anaerobic sulfur-reducing natronoarchaea from hypersaline soda lakes.</title>
        <authorList>
            <person name="Sorokin D.Y."/>
            <person name="Kublanov I.V."/>
            <person name="Roman P."/>
            <person name="Sinninghe Damste J.S."/>
            <person name="Golyshin P.N."/>
            <person name="Rojo D."/>
            <person name="Ciordia S."/>
            <person name="Mena M.D.C."/>
            <person name="Ferrer M."/>
            <person name="Messina E."/>
            <person name="Smedile F."/>
            <person name="La Spada G."/>
            <person name="La Cono V."/>
            <person name="Yakimov M.M."/>
        </authorList>
    </citation>
    <scope>NUCLEOTIDE SEQUENCE [LARGE SCALE GENOMIC DNA]</scope>
    <source>
        <strain evidence="3">AArc-Mg</strain>
    </source>
</reference>
<dbReference type="AlphaFoldDB" id="A0A346PMH0"/>
<dbReference type="EMBL" id="CP027033">
    <property type="protein sequence ID" value="AXR80715.1"/>
    <property type="molecule type" value="Genomic_DNA"/>
</dbReference>
<name>A0A346PMH0_9EURY</name>
<accession>A0A346PMH0</accession>
<organism evidence="2 3">
    <name type="scientific">Natrarchaeobaculum sulfurireducens</name>
    <dbReference type="NCBI Taxonomy" id="2044521"/>
    <lineage>
        <taxon>Archaea</taxon>
        <taxon>Methanobacteriati</taxon>
        <taxon>Methanobacteriota</taxon>
        <taxon>Stenosarchaea group</taxon>
        <taxon>Halobacteria</taxon>
        <taxon>Halobacteriales</taxon>
        <taxon>Natrialbaceae</taxon>
        <taxon>Natrarchaeobaculum</taxon>
    </lineage>
</organism>
<keyword evidence="1" id="KW-1133">Transmembrane helix</keyword>
<dbReference type="Proteomes" id="UP000258613">
    <property type="component" value="Chromosome"/>
</dbReference>
<evidence type="ECO:0000256" key="1">
    <source>
        <dbReference type="SAM" id="Phobius"/>
    </source>
</evidence>